<dbReference type="WBParaSite" id="TTAC_0000734201-mRNA-1">
    <property type="protein sequence ID" value="TTAC_0000734201-mRNA-1"/>
    <property type="gene ID" value="TTAC_0000734201"/>
</dbReference>
<protein>
    <submittedName>
        <fullName evidence="4">PAM2 domain-containing protein</fullName>
    </submittedName>
</protein>
<name>A0A0R3X251_HYDTA</name>
<dbReference type="OrthoDB" id="6273109at2759"/>
<feature type="compositionally biased region" description="Low complexity" evidence="1">
    <location>
        <begin position="105"/>
        <end position="130"/>
    </location>
</feature>
<evidence type="ECO:0000313" key="2">
    <source>
        <dbReference type="EMBL" id="VDM31693.1"/>
    </source>
</evidence>
<reference evidence="2 3" key="2">
    <citation type="submission" date="2018-11" db="EMBL/GenBank/DDBJ databases">
        <authorList>
            <consortium name="Pathogen Informatics"/>
        </authorList>
    </citation>
    <scope>NUCLEOTIDE SEQUENCE [LARGE SCALE GENOMIC DNA]</scope>
</reference>
<dbReference type="EMBL" id="UYWX01020363">
    <property type="protein sequence ID" value="VDM31693.1"/>
    <property type="molecule type" value="Genomic_DNA"/>
</dbReference>
<evidence type="ECO:0000313" key="4">
    <source>
        <dbReference type="WBParaSite" id="TTAC_0000734201-mRNA-1"/>
    </source>
</evidence>
<keyword evidence="3" id="KW-1185">Reference proteome</keyword>
<feature type="region of interest" description="Disordered" evidence="1">
    <location>
        <begin position="157"/>
        <end position="192"/>
    </location>
</feature>
<feature type="compositionally biased region" description="Polar residues" evidence="1">
    <location>
        <begin position="157"/>
        <end position="186"/>
    </location>
</feature>
<organism evidence="4">
    <name type="scientific">Hydatigena taeniaeformis</name>
    <name type="common">Feline tapeworm</name>
    <name type="synonym">Taenia taeniaeformis</name>
    <dbReference type="NCBI Taxonomy" id="6205"/>
    <lineage>
        <taxon>Eukaryota</taxon>
        <taxon>Metazoa</taxon>
        <taxon>Spiralia</taxon>
        <taxon>Lophotrochozoa</taxon>
        <taxon>Platyhelminthes</taxon>
        <taxon>Cestoda</taxon>
        <taxon>Eucestoda</taxon>
        <taxon>Cyclophyllidea</taxon>
        <taxon>Taeniidae</taxon>
        <taxon>Hydatigera</taxon>
    </lineage>
</organism>
<feature type="region of interest" description="Disordered" evidence="1">
    <location>
        <begin position="104"/>
        <end position="135"/>
    </location>
</feature>
<gene>
    <name evidence="2" type="ORF">TTAC_LOCUS7327</name>
</gene>
<evidence type="ECO:0000313" key="3">
    <source>
        <dbReference type="Proteomes" id="UP000274429"/>
    </source>
</evidence>
<feature type="compositionally biased region" description="Polar residues" evidence="1">
    <location>
        <begin position="435"/>
        <end position="458"/>
    </location>
</feature>
<dbReference type="AlphaFoldDB" id="A0A0R3X251"/>
<dbReference type="Proteomes" id="UP000274429">
    <property type="component" value="Unassembled WGS sequence"/>
</dbReference>
<proteinExistence type="predicted"/>
<feature type="region of interest" description="Disordered" evidence="1">
    <location>
        <begin position="430"/>
        <end position="469"/>
    </location>
</feature>
<dbReference type="STRING" id="6205.A0A0R3X251"/>
<sequence length="477" mass="51455">MTVPNQDFVPPSFGIAFSKKVPLVKQANVTSESSSISKIVSPTPSQAYRSAQSANPETIFAVPRYSADVLSSPAPQRAQSVMKQPRPGSVFIPRRSPIDSALADSKAGNVAAATATTTSTMKTEPKSTSSPRVRFASPAAQTVEISPVPVGGQPVSTQAPFFQPTSSASQNGFSRQARSATPTRTATDPLPSSVVAPVLQQPLAYPAPSFQQPTQLQQSNQPAFAVIAQDPSALQALLSGDLGGRTFIIQPLQQSYILPQFQSAAVPFPSFAVSQTPLQPQFYPQQPLNPVPTQEQPVTVVQQPASVLLPAAPPQHQLPQQQQPQSQFLPWQAPILTTPRVPVETAPTLAHEDLPRKDLQPAIVDIPVPTKAPEEANPQPISEPLTVATESRSLPQTTPCQRSPPRSVQSIFKQNSPQIYQSHEAHKIPLREPQKLSTPTFLQPTHQQVRFTPPRESTPNPPQNNPLCEYVQKLKLG</sequence>
<evidence type="ECO:0000256" key="1">
    <source>
        <dbReference type="SAM" id="MobiDB-lite"/>
    </source>
</evidence>
<accession>A0A0R3X251</accession>
<reference evidence="4" key="1">
    <citation type="submission" date="2017-02" db="UniProtKB">
        <authorList>
            <consortium name="WormBaseParasite"/>
        </authorList>
    </citation>
    <scope>IDENTIFICATION</scope>
</reference>